<evidence type="ECO:0000313" key="3">
    <source>
        <dbReference type="Proteomes" id="UP001595583"/>
    </source>
</evidence>
<keyword evidence="1" id="KW-0812">Transmembrane</keyword>
<evidence type="ECO:0000313" key="2">
    <source>
        <dbReference type="EMBL" id="MFC3208991.1"/>
    </source>
</evidence>
<dbReference type="EMBL" id="JBHRTK010000031">
    <property type="protein sequence ID" value="MFC3208991.1"/>
    <property type="molecule type" value="Genomic_DNA"/>
</dbReference>
<feature type="transmembrane region" description="Helical" evidence="1">
    <location>
        <begin position="66"/>
        <end position="87"/>
    </location>
</feature>
<dbReference type="Proteomes" id="UP001595583">
    <property type="component" value="Unassembled WGS sequence"/>
</dbReference>
<evidence type="ECO:0008006" key="4">
    <source>
        <dbReference type="Google" id="ProtNLM"/>
    </source>
</evidence>
<protein>
    <recommendedName>
        <fullName evidence="4">Integral membrane protein</fullName>
    </recommendedName>
</protein>
<name>A0ABV7KIU4_9HYPH</name>
<keyword evidence="1" id="KW-0472">Membrane</keyword>
<keyword evidence="3" id="KW-1185">Reference proteome</keyword>
<reference evidence="3" key="1">
    <citation type="journal article" date="2019" name="Int. J. Syst. Evol. Microbiol.">
        <title>The Global Catalogue of Microorganisms (GCM) 10K type strain sequencing project: providing services to taxonomists for standard genome sequencing and annotation.</title>
        <authorList>
            <consortium name="The Broad Institute Genomics Platform"/>
            <consortium name="The Broad Institute Genome Sequencing Center for Infectious Disease"/>
            <person name="Wu L."/>
            <person name="Ma J."/>
        </authorList>
    </citation>
    <scope>NUCLEOTIDE SEQUENCE [LARGE SCALE GENOMIC DNA]</scope>
    <source>
        <strain evidence="3">KCTC 52165</strain>
    </source>
</reference>
<accession>A0ABV7KIU4</accession>
<sequence length="128" mass="13811">MTTIFLGKLLGLYLVAIAIAMLTGKRRTLAALDDMANDGPWMLFSGMVAVAAGLAIVLAHNVWTGGALTLAVTLVGWVALLKGLSLLFVPPHTMARAYKSMGFERYFHFWMGVVLVLGLWIALKAFTA</sequence>
<feature type="transmembrane region" description="Helical" evidence="1">
    <location>
        <begin position="107"/>
        <end position="126"/>
    </location>
</feature>
<proteinExistence type="predicted"/>
<gene>
    <name evidence="2" type="ORF">ACFOHJ_22470</name>
</gene>
<keyword evidence="1" id="KW-1133">Transmembrane helix</keyword>
<feature type="transmembrane region" description="Helical" evidence="1">
    <location>
        <begin position="40"/>
        <end position="59"/>
    </location>
</feature>
<comment type="caution">
    <text evidence="2">The sequence shown here is derived from an EMBL/GenBank/DDBJ whole genome shotgun (WGS) entry which is preliminary data.</text>
</comment>
<dbReference type="RefSeq" id="WP_378225013.1">
    <property type="nucleotide sequence ID" value="NZ_JBHRTK010000031.1"/>
</dbReference>
<organism evidence="2 3">
    <name type="scientific">Aquamicrobium soli</name>
    <dbReference type="NCBI Taxonomy" id="1811518"/>
    <lineage>
        <taxon>Bacteria</taxon>
        <taxon>Pseudomonadati</taxon>
        <taxon>Pseudomonadota</taxon>
        <taxon>Alphaproteobacteria</taxon>
        <taxon>Hyphomicrobiales</taxon>
        <taxon>Phyllobacteriaceae</taxon>
        <taxon>Aquamicrobium</taxon>
    </lineage>
</organism>
<evidence type="ECO:0000256" key="1">
    <source>
        <dbReference type="SAM" id="Phobius"/>
    </source>
</evidence>